<protein>
    <submittedName>
        <fullName evidence="1">Uncharacterized protein</fullName>
    </submittedName>
</protein>
<proteinExistence type="predicted"/>
<dbReference type="Proteomes" id="UP000054270">
    <property type="component" value="Unassembled WGS sequence"/>
</dbReference>
<evidence type="ECO:0000313" key="2">
    <source>
        <dbReference type="Proteomes" id="UP000054270"/>
    </source>
</evidence>
<keyword evidence="2" id="KW-1185">Reference proteome</keyword>
<name>A0A0D2NYU9_HYPSF</name>
<sequence length="102" mass="11569">MSVKGVIGSSLSLSGRCWSSIIPRLWECREAFSNKTFMSSSSSLHVLFPYLIKRHARKYMHPLTSPDSVLTCTTMGHVRDINEEMEPIPNRALFAQTCCGWF</sequence>
<accession>A0A0D2NYU9</accession>
<dbReference type="AlphaFoldDB" id="A0A0D2NYU9"/>
<gene>
    <name evidence="1" type="ORF">HYPSUDRAFT_67558</name>
</gene>
<dbReference type="EMBL" id="KN817556">
    <property type="protein sequence ID" value="KJA21626.1"/>
    <property type="molecule type" value="Genomic_DNA"/>
</dbReference>
<evidence type="ECO:0000313" key="1">
    <source>
        <dbReference type="EMBL" id="KJA21626.1"/>
    </source>
</evidence>
<reference evidence="2" key="1">
    <citation type="submission" date="2014-04" db="EMBL/GenBank/DDBJ databases">
        <title>Evolutionary Origins and Diversification of the Mycorrhizal Mutualists.</title>
        <authorList>
            <consortium name="DOE Joint Genome Institute"/>
            <consortium name="Mycorrhizal Genomics Consortium"/>
            <person name="Kohler A."/>
            <person name="Kuo A."/>
            <person name="Nagy L.G."/>
            <person name="Floudas D."/>
            <person name="Copeland A."/>
            <person name="Barry K.W."/>
            <person name="Cichocki N."/>
            <person name="Veneault-Fourrey C."/>
            <person name="LaButti K."/>
            <person name="Lindquist E.A."/>
            <person name="Lipzen A."/>
            <person name="Lundell T."/>
            <person name="Morin E."/>
            <person name="Murat C."/>
            <person name="Riley R."/>
            <person name="Ohm R."/>
            <person name="Sun H."/>
            <person name="Tunlid A."/>
            <person name="Henrissat B."/>
            <person name="Grigoriev I.V."/>
            <person name="Hibbett D.S."/>
            <person name="Martin F."/>
        </authorList>
    </citation>
    <scope>NUCLEOTIDE SEQUENCE [LARGE SCALE GENOMIC DNA]</scope>
    <source>
        <strain evidence="2">FD-334 SS-4</strain>
    </source>
</reference>
<organism evidence="1 2">
    <name type="scientific">Hypholoma sublateritium (strain FD-334 SS-4)</name>
    <dbReference type="NCBI Taxonomy" id="945553"/>
    <lineage>
        <taxon>Eukaryota</taxon>
        <taxon>Fungi</taxon>
        <taxon>Dikarya</taxon>
        <taxon>Basidiomycota</taxon>
        <taxon>Agaricomycotina</taxon>
        <taxon>Agaricomycetes</taxon>
        <taxon>Agaricomycetidae</taxon>
        <taxon>Agaricales</taxon>
        <taxon>Agaricineae</taxon>
        <taxon>Strophariaceae</taxon>
        <taxon>Hypholoma</taxon>
    </lineage>
</organism>